<keyword evidence="1" id="KW-0812">Transmembrane</keyword>
<keyword evidence="3" id="KW-1185">Reference proteome</keyword>
<accession>A0A0C9YGR9</accession>
<dbReference type="AlphaFoldDB" id="A0A0C9YGR9"/>
<dbReference type="Proteomes" id="UP000054477">
    <property type="component" value="Unassembled WGS sequence"/>
</dbReference>
<sequence>MLGLINDLRAARTTFPAAALSRARVLSFVYLFTPINDYIISFVILLIVHDVEAHRAIRVAAFRSLVIDWFS</sequence>
<keyword evidence="1" id="KW-0472">Membrane</keyword>
<keyword evidence="1" id="KW-1133">Transmembrane helix</keyword>
<feature type="transmembrane region" description="Helical" evidence="1">
    <location>
        <begin position="28"/>
        <end position="48"/>
    </location>
</feature>
<dbReference type="EMBL" id="KN838538">
    <property type="protein sequence ID" value="KIK09552.1"/>
    <property type="molecule type" value="Genomic_DNA"/>
</dbReference>
<dbReference type="HOGENOM" id="CLU_2740427_0_0_1"/>
<proteinExistence type="predicted"/>
<reference evidence="3" key="2">
    <citation type="submission" date="2015-01" db="EMBL/GenBank/DDBJ databases">
        <title>Evolutionary Origins and Diversification of the Mycorrhizal Mutualists.</title>
        <authorList>
            <consortium name="DOE Joint Genome Institute"/>
            <consortium name="Mycorrhizal Genomics Consortium"/>
            <person name="Kohler A."/>
            <person name="Kuo A."/>
            <person name="Nagy L.G."/>
            <person name="Floudas D."/>
            <person name="Copeland A."/>
            <person name="Barry K.W."/>
            <person name="Cichocki N."/>
            <person name="Veneault-Fourrey C."/>
            <person name="LaButti K."/>
            <person name="Lindquist E.A."/>
            <person name="Lipzen A."/>
            <person name="Lundell T."/>
            <person name="Morin E."/>
            <person name="Murat C."/>
            <person name="Riley R."/>
            <person name="Ohm R."/>
            <person name="Sun H."/>
            <person name="Tunlid A."/>
            <person name="Henrissat B."/>
            <person name="Grigoriev I.V."/>
            <person name="Hibbett D.S."/>
            <person name="Martin F."/>
        </authorList>
    </citation>
    <scope>NUCLEOTIDE SEQUENCE [LARGE SCALE GENOMIC DNA]</scope>
    <source>
        <strain evidence="3">LaAM-08-1</strain>
    </source>
</reference>
<evidence type="ECO:0000313" key="2">
    <source>
        <dbReference type="EMBL" id="KIK09552.1"/>
    </source>
</evidence>
<evidence type="ECO:0000313" key="3">
    <source>
        <dbReference type="Proteomes" id="UP000054477"/>
    </source>
</evidence>
<organism evidence="2 3">
    <name type="scientific">Laccaria amethystina LaAM-08-1</name>
    <dbReference type="NCBI Taxonomy" id="1095629"/>
    <lineage>
        <taxon>Eukaryota</taxon>
        <taxon>Fungi</taxon>
        <taxon>Dikarya</taxon>
        <taxon>Basidiomycota</taxon>
        <taxon>Agaricomycotina</taxon>
        <taxon>Agaricomycetes</taxon>
        <taxon>Agaricomycetidae</taxon>
        <taxon>Agaricales</taxon>
        <taxon>Agaricineae</taxon>
        <taxon>Hydnangiaceae</taxon>
        <taxon>Laccaria</taxon>
    </lineage>
</organism>
<evidence type="ECO:0000256" key="1">
    <source>
        <dbReference type="SAM" id="Phobius"/>
    </source>
</evidence>
<gene>
    <name evidence="2" type="ORF">K443DRAFT_389953</name>
</gene>
<reference evidence="2 3" key="1">
    <citation type="submission" date="2014-04" db="EMBL/GenBank/DDBJ databases">
        <authorList>
            <consortium name="DOE Joint Genome Institute"/>
            <person name="Kuo A."/>
            <person name="Kohler A."/>
            <person name="Nagy L.G."/>
            <person name="Floudas D."/>
            <person name="Copeland A."/>
            <person name="Barry K.W."/>
            <person name="Cichocki N."/>
            <person name="Veneault-Fourrey C."/>
            <person name="LaButti K."/>
            <person name="Lindquist E.A."/>
            <person name="Lipzen A."/>
            <person name="Lundell T."/>
            <person name="Morin E."/>
            <person name="Murat C."/>
            <person name="Sun H."/>
            <person name="Tunlid A."/>
            <person name="Henrissat B."/>
            <person name="Grigoriev I.V."/>
            <person name="Hibbett D.S."/>
            <person name="Martin F."/>
            <person name="Nordberg H.P."/>
            <person name="Cantor M.N."/>
            <person name="Hua S.X."/>
        </authorList>
    </citation>
    <scope>NUCLEOTIDE SEQUENCE [LARGE SCALE GENOMIC DNA]</scope>
    <source>
        <strain evidence="2 3">LaAM-08-1</strain>
    </source>
</reference>
<protein>
    <submittedName>
        <fullName evidence="2">Uncharacterized protein</fullName>
    </submittedName>
</protein>
<name>A0A0C9YGR9_9AGAR</name>